<evidence type="ECO:0000259" key="1">
    <source>
        <dbReference type="Pfam" id="PF00144"/>
    </source>
</evidence>
<dbReference type="Pfam" id="PF00144">
    <property type="entry name" value="Beta-lactamase"/>
    <property type="match status" value="1"/>
</dbReference>
<accession>A0A8J4EHZ0</accession>
<sequence>MTNGGVALLVQGPAGDVAEYSEGMAVVEHAVPFTSHTVVKAASVAKQFTARLALLAADDGRLDLDDELATWVPDVPSAAHVRLIELMHHTSGIRDAETMLALMGLREYDYLTRTDVVALLSRQETCMFAPGTRFSYSNSNYILLGMVVERAFDETLAEVADRLLFSPAGLSDTGVLSRPDQVVARLAHSYAEVDGMPMRADRPTTIPGGSALFTSVSDLASWHRGETRREPANPALRRLLHEPGRLADGSSTGYGAGLFVERDGGGTGWFNHAGHEQGYSAQAVWSDAGHLIVCTTNRSDTDAAHVAGAAELALRSGGTPHEALARGLRAVGSADDDVDPVDAAPKTVTEASGWLGEYRCRHLPLPLRLDLDDGALALRRGSATDLLTVDGNDFAGPGYRLTLGTGRSFTISLPRAGDLEFVRVGAEV</sequence>
<dbReference type="InterPro" id="IPR001466">
    <property type="entry name" value="Beta-lactam-related"/>
</dbReference>
<dbReference type="PANTHER" id="PTHR46825">
    <property type="entry name" value="D-ALANYL-D-ALANINE-CARBOXYPEPTIDASE/ENDOPEPTIDASE AMPH"/>
    <property type="match status" value="1"/>
</dbReference>
<name>A0A8J4EHZ0_9ACTN</name>
<proteinExistence type="predicted"/>
<dbReference type="InterPro" id="IPR012338">
    <property type="entry name" value="Beta-lactam/transpept-like"/>
</dbReference>
<evidence type="ECO:0000313" key="2">
    <source>
        <dbReference type="EMBL" id="GIJ72687.1"/>
    </source>
</evidence>
<gene>
    <name evidence="2" type="ORF">Voc01_076040</name>
</gene>
<keyword evidence="3" id="KW-1185">Reference proteome</keyword>
<dbReference type="PANTHER" id="PTHR46825:SF9">
    <property type="entry name" value="BETA-LACTAMASE-RELATED DOMAIN-CONTAINING PROTEIN"/>
    <property type="match status" value="1"/>
</dbReference>
<protein>
    <recommendedName>
        <fullName evidence="1">Beta-lactamase-related domain-containing protein</fullName>
    </recommendedName>
</protein>
<dbReference type="EMBL" id="BOPH01000104">
    <property type="protein sequence ID" value="GIJ72687.1"/>
    <property type="molecule type" value="Genomic_DNA"/>
</dbReference>
<dbReference type="AlphaFoldDB" id="A0A8J4EHZ0"/>
<organism evidence="2 3">
    <name type="scientific">Virgisporangium ochraceum</name>
    <dbReference type="NCBI Taxonomy" id="65505"/>
    <lineage>
        <taxon>Bacteria</taxon>
        <taxon>Bacillati</taxon>
        <taxon>Actinomycetota</taxon>
        <taxon>Actinomycetes</taxon>
        <taxon>Micromonosporales</taxon>
        <taxon>Micromonosporaceae</taxon>
        <taxon>Virgisporangium</taxon>
    </lineage>
</organism>
<evidence type="ECO:0000313" key="3">
    <source>
        <dbReference type="Proteomes" id="UP000635606"/>
    </source>
</evidence>
<feature type="domain" description="Beta-lactamase-related" evidence="1">
    <location>
        <begin position="5"/>
        <end position="307"/>
    </location>
</feature>
<dbReference type="SUPFAM" id="SSF56601">
    <property type="entry name" value="beta-lactamase/transpeptidase-like"/>
    <property type="match status" value="1"/>
</dbReference>
<dbReference type="RefSeq" id="WP_203932540.1">
    <property type="nucleotide sequence ID" value="NZ_BOPH01000104.1"/>
</dbReference>
<dbReference type="Proteomes" id="UP000635606">
    <property type="component" value="Unassembled WGS sequence"/>
</dbReference>
<dbReference type="Gene3D" id="3.40.710.10">
    <property type="entry name" value="DD-peptidase/beta-lactamase superfamily"/>
    <property type="match status" value="1"/>
</dbReference>
<dbReference type="InterPro" id="IPR050491">
    <property type="entry name" value="AmpC-like"/>
</dbReference>
<comment type="caution">
    <text evidence="2">The sequence shown here is derived from an EMBL/GenBank/DDBJ whole genome shotgun (WGS) entry which is preliminary data.</text>
</comment>
<reference evidence="2" key="1">
    <citation type="submission" date="2021-01" db="EMBL/GenBank/DDBJ databases">
        <title>Whole genome shotgun sequence of Virgisporangium ochraceum NBRC 16418.</title>
        <authorList>
            <person name="Komaki H."/>
            <person name="Tamura T."/>
        </authorList>
    </citation>
    <scope>NUCLEOTIDE SEQUENCE</scope>
    <source>
        <strain evidence="2">NBRC 16418</strain>
    </source>
</reference>